<evidence type="ECO:0008006" key="3">
    <source>
        <dbReference type="Google" id="ProtNLM"/>
    </source>
</evidence>
<gene>
    <name evidence="1" type="ORF">HMF3257_29845</name>
</gene>
<dbReference type="EMBL" id="QLII01000001">
    <property type="protein sequence ID" value="RAI77330.1"/>
    <property type="molecule type" value="Genomic_DNA"/>
</dbReference>
<dbReference type="OrthoDB" id="964296at2"/>
<evidence type="ECO:0000313" key="1">
    <source>
        <dbReference type="EMBL" id="RAI77330.1"/>
    </source>
</evidence>
<protein>
    <recommendedName>
        <fullName evidence="3">Ig-like domain-containing protein</fullName>
    </recommendedName>
</protein>
<dbReference type="RefSeq" id="WP_111347866.1">
    <property type="nucleotide sequence ID" value="NZ_QLII01000001.1"/>
</dbReference>
<evidence type="ECO:0000313" key="2">
    <source>
        <dbReference type="Proteomes" id="UP000249016"/>
    </source>
</evidence>
<accession>A0A327NPN6</accession>
<dbReference type="AlphaFoldDB" id="A0A327NPN6"/>
<keyword evidence="2" id="KW-1185">Reference proteome</keyword>
<proteinExistence type="predicted"/>
<reference evidence="1 2" key="1">
    <citation type="submission" date="2018-06" db="EMBL/GenBank/DDBJ databases">
        <title>Spirosoma sp. HMF3257 Genome sequencing and assembly.</title>
        <authorList>
            <person name="Kang H."/>
            <person name="Cha I."/>
            <person name="Kim H."/>
            <person name="Kang J."/>
            <person name="Joh K."/>
        </authorList>
    </citation>
    <scope>NUCLEOTIDE SEQUENCE [LARGE SCALE GENOMIC DNA]</scope>
    <source>
        <strain evidence="1 2">HMF3257</strain>
    </source>
</reference>
<sequence length="360" mass="35680">MSGSYTYTLTNGNGTPSTGTKSGAAFSLNVTTAGAGIQSFTLTVRDNNQSSTAAADVLVSSFPVPSLTNNGPISCTMTTVTLTASGGNSYTFTLGGTVVGSSGSANTLDVAVAGIYTVRVANESGCASTTTTTVTSNTAIPALTVSPTSATLTNANPSTTLTASGTGSLLWSTGQTTPMISVTTSGNYSVTLTNATGCTATASVPVVGSDLTITLDLPQANFAASGTAAVGNFVVNVFEVAGLPTSSGNVTITITAPVGYTLSFAPTLATIDVSGGGTVAVNNGQWTVTNRVAARQLTLTMNSGTFITGGGESSLGFSITRTTANSGSTASITVNVADDLTMTYDGNLANNVYARIISGL</sequence>
<organism evidence="1 2">
    <name type="scientific">Spirosoma telluris</name>
    <dbReference type="NCBI Taxonomy" id="2183553"/>
    <lineage>
        <taxon>Bacteria</taxon>
        <taxon>Pseudomonadati</taxon>
        <taxon>Bacteroidota</taxon>
        <taxon>Cytophagia</taxon>
        <taxon>Cytophagales</taxon>
        <taxon>Cytophagaceae</taxon>
        <taxon>Spirosoma</taxon>
    </lineage>
</organism>
<dbReference type="Proteomes" id="UP000249016">
    <property type="component" value="Unassembled WGS sequence"/>
</dbReference>
<name>A0A327NPN6_9BACT</name>
<comment type="caution">
    <text evidence="1">The sequence shown here is derived from an EMBL/GenBank/DDBJ whole genome shotgun (WGS) entry which is preliminary data.</text>
</comment>